<evidence type="ECO:0000256" key="2">
    <source>
        <dbReference type="SAM" id="SignalP"/>
    </source>
</evidence>
<reference evidence="4 5" key="1">
    <citation type="submission" date="2021-05" db="EMBL/GenBank/DDBJ databases">
        <title>Comparative genomic studies on the polysaccharide-degrading batcterial strains of the Flammeovirga genus.</title>
        <authorList>
            <person name="Zewei F."/>
            <person name="Zheng Z."/>
            <person name="Yu L."/>
            <person name="Ruyue G."/>
            <person name="Yanhong M."/>
            <person name="Yuanyuan C."/>
            <person name="Jingyan G."/>
            <person name="Wenjun H."/>
        </authorList>
    </citation>
    <scope>NUCLEOTIDE SEQUENCE [LARGE SCALE GENOMIC DNA]</scope>
    <source>
        <strain evidence="4 5">NBRC:100898</strain>
    </source>
</reference>
<evidence type="ECO:0000259" key="3">
    <source>
        <dbReference type="Pfam" id="PF07603"/>
    </source>
</evidence>
<dbReference type="EMBL" id="CP076132">
    <property type="protein sequence ID" value="QWG03057.1"/>
    <property type="molecule type" value="Genomic_DNA"/>
</dbReference>
<dbReference type="InterPro" id="IPR011460">
    <property type="entry name" value="Lcl_C"/>
</dbReference>
<dbReference type="PANTHER" id="PTHR35812:SF1">
    <property type="entry name" value="LIPOPROTEIN"/>
    <property type="match status" value="1"/>
</dbReference>
<protein>
    <submittedName>
        <fullName evidence="4">DUF1566 domain-containing protein</fullName>
    </submittedName>
</protein>
<evidence type="ECO:0000256" key="1">
    <source>
        <dbReference type="SAM" id="MobiDB-lite"/>
    </source>
</evidence>
<dbReference type="AlphaFoldDB" id="A0AAX1N6J4"/>
<dbReference type="PANTHER" id="PTHR35812">
    <property type="entry name" value="LIPOPROTEIN"/>
    <property type="match status" value="1"/>
</dbReference>
<feature type="signal peptide" evidence="2">
    <location>
        <begin position="1"/>
        <end position="22"/>
    </location>
</feature>
<gene>
    <name evidence="4" type="ORF">KMW28_05615</name>
</gene>
<organism evidence="4 5">
    <name type="scientific">Flammeovirga yaeyamensis</name>
    <dbReference type="NCBI Taxonomy" id="367791"/>
    <lineage>
        <taxon>Bacteria</taxon>
        <taxon>Pseudomonadati</taxon>
        <taxon>Bacteroidota</taxon>
        <taxon>Cytophagia</taxon>
        <taxon>Cytophagales</taxon>
        <taxon>Flammeovirgaceae</taxon>
        <taxon>Flammeovirga</taxon>
    </lineage>
</organism>
<sequence length="422" mass="47289">MISIKKLSILLCVIFLSCNNQVIENEDLLPEDENEETEELPQPSGLTYPIVSTNQKIAYNNSTAFDQLPGEESEFYGQDAHYKGLQPSYSVDEANKTVTDNHTGLMWEQGFNVMTSTEAEAYLIEKNNGIYSDWRIPTIKELYSLIQFDGTDVSGSDMESQPPSTAIPFIDDSVFDFEYFANGTRSIDVQYYSSTEYTGVTMGKDRTLFGLNVADGRIKGYPFTSRGAEKEYSLKLVRGNTSYGINQFVDNEDETISDIATGLMWDKEDSQKAMEWAEALTWVKSLNASNYKGYNDWRLPNAKELHSILDYSRSPQSTNSAAIDPIFSISKIEVEGGLMDYPFFWSSTTHLNLQRASNAVYLCFGEALGFFPEGSTTPIDVHGAGAQRSSPKTDDGKDYSQGHGPQGDVVRFENYVRVVRTF</sequence>
<keyword evidence="2" id="KW-0732">Signal</keyword>
<feature type="region of interest" description="Disordered" evidence="1">
    <location>
        <begin position="380"/>
        <end position="407"/>
    </location>
</feature>
<accession>A0AAX1N6J4</accession>
<feature type="compositionally biased region" description="Basic and acidic residues" evidence="1">
    <location>
        <begin position="391"/>
        <end position="400"/>
    </location>
</feature>
<dbReference type="Pfam" id="PF07603">
    <property type="entry name" value="Lcl_C"/>
    <property type="match status" value="2"/>
</dbReference>
<dbReference type="PROSITE" id="PS51257">
    <property type="entry name" value="PROKAR_LIPOPROTEIN"/>
    <property type="match status" value="1"/>
</dbReference>
<dbReference type="KEGG" id="fya:KMW28_05615"/>
<proteinExistence type="predicted"/>
<feature type="domain" description="Lcl C-terminal" evidence="3">
    <location>
        <begin position="96"/>
        <end position="238"/>
    </location>
</feature>
<evidence type="ECO:0000313" key="4">
    <source>
        <dbReference type="EMBL" id="QWG03057.1"/>
    </source>
</evidence>
<dbReference type="RefSeq" id="WP_169664237.1">
    <property type="nucleotide sequence ID" value="NZ_CP076132.1"/>
</dbReference>
<evidence type="ECO:0000313" key="5">
    <source>
        <dbReference type="Proteomes" id="UP000678679"/>
    </source>
</evidence>
<feature type="domain" description="Lcl C-terminal" evidence="3">
    <location>
        <begin position="254"/>
        <end position="366"/>
    </location>
</feature>
<dbReference type="Proteomes" id="UP000678679">
    <property type="component" value="Chromosome 1"/>
</dbReference>
<keyword evidence="5" id="KW-1185">Reference proteome</keyword>
<name>A0AAX1N6J4_9BACT</name>
<feature type="chain" id="PRO_5043701749" evidence="2">
    <location>
        <begin position="23"/>
        <end position="422"/>
    </location>
</feature>